<evidence type="ECO:0000256" key="5">
    <source>
        <dbReference type="ARBA" id="ARBA00023136"/>
    </source>
</evidence>
<feature type="transmembrane region" description="Helical" evidence="6">
    <location>
        <begin position="547"/>
        <end position="566"/>
    </location>
</feature>
<evidence type="ECO:0000259" key="7">
    <source>
        <dbReference type="Pfam" id="PF03176"/>
    </source>
</evidence>
<feature type="transmembrane region" description="Helical" evidence="6">
    <location>
        <begin position="606"/>
        <end position="623"/>
    </location>
</feature>
<dbReference type="InterPro" id="IPR004869">
    <property type="entry name" value="MMPL_dom"/>
</dbReference>
<keyword evidence="9" id="KW-1185">Reference proteome</keyword>
<evidence type="ECO:0000313" key="9">
    <source>
        <dbReference type="Proteomes" id="UP000323876"/>
    </source>
</evidence>
<feature type="transmembrane region" description="Helical" evidence="6">
    <location>
        <begin position="306"/>
        <end position="327"/>
    </location>
</feature>
<sequence>MPGERTDVLARLAIVMARHRRRVFAGWLIAMAIGLFGLPQLLGSVVSPPVEVSGAESQRATEVLARGFPSLGNDPMIAVLNSPAQRSTDPVFHRAISAAIRALGRQEGIDGAIVLPLVGDSKPVSAMADTLEPLRPLFHDEHTAYLLVGTSGTDRERQDRIPAQQAAIDEATRAASGDSVRAYLVGVSAFGESAQRAEIADLLHIELVAIPAAIVLLLLGLRAPVAVVVPMVIAAASVLTTLGLFAVFTGVFRVDGMLLVGVNAVGLGIGIDYALFVTNRYREELAAGACPEQAIGTAAATTGRTVLYSGLILLLACTSLFLVRWHVFAQAAFGVLVVVTVALIASMSLLPAVLAVLTRWLEWQPGWMSRYPPRTDSPSNGRLARWAGHLMRRPWPYAIAATAGLLLAATPMPDLTLGINLERQALAGTPDRLGHEIVDRDVPGLTSAIYVLLRREAGTDEPDTGPLLAALRADAQVAAASPLDNGVDLTAVLVIPRQLPDSPAVVQLVQRIRTQIAPAAAPPGPPVLVGGSSAFITDLLAETSAKLWWVVGCVLAMMFGVLVVVLRSLVLPLKAILMSLLATCAAFGLTVLLFQDAVSGSAEPRFIWPQVPLIVFVVLFGLSTDYELFLVRRIQEEYQATGDNRGSVST</sequence>
<dbReference type="SUPFAM" id="SSF82866">
    <property type="entry name" value="Multidrug efflux transporter AcrB transmembrane domain"/>
    <property type="match status" value="2"/>
</dbReference>
<proteinExistence type="predicted"/>
<keyword evidence="4 6" id="KW-1133">Transmembrane helix</keyword>
<name>A0A5N0EEN8_9NOCA</name>
<dbReference type="Gene3D" id="1.20.1640.10">
    <property type="entry name" value="Multidrug efflux transporter AcrB transmembrane domain"/>
    <property type="match status" value="2"/>
</dbReference>
<dbReference type="AlphaFoldDB" id="A0A5N0EEN8"/>
<feature type="domain" description="Membrane transport protein MMPL" evidence="7">
    <location>
        <begin position="53"/>
        <end position="395"/>
    </location>
</feature>
<evidence type="ECO:0000256" key="6">
    <source>
        <dbReference type="SAM" id="Phobius"/>
    </source>
</evidence>
<feature type="domain" description="Membrane transport protein MMPL" evidence="7">
    <location>
        <begin position="500"/>
        <end position="647"/>
    </location>
</feature>
<keyword evidence="5 6" id="KW-0472">Membrane</keyword>
<evidence type="ECO:0000256" key="4">
    <source>
        <dbReference type="ARBA" id="ARBA00022989"/>
    </source>
</evidence>
<keyword evidence="2" id="KW-1003">Cell membrane</keyword>
<evidence type="ECO:0000256" key="2">
    <source>
        <dbReference type="ARBA" id="ARBA00022475"/>
    </source>
</evidence>
<feature type="non-terminal residue" evidence="8">
    <location>
        <position position="650"/>
    </location>
</feature>
<feature type="transmembrane region" description="Helical" evidence="6">
    <location>
        <begin position="258"/>
        <end position="276"/>
    </location>
</feature>
<dbReference type="GO" id="GO:0005886">
    <property type="term" value="C:plasma membrane"/>
    <property type="evidence" value="ECO:0007669"/>
    <property type="project" value="UniProtKB-SubCell"/>
</dbReference>
<comment type="caution">
    <text evidence="8">The sequence shown here is derived from an EMBL/GenBank/DDBJ whole genome shotgun (WGS) entry which is preliminary data.</text>
</comment>
<dbReference type="PANTHER" id="PTHR33406:SF13">
    <property type="entry name" value="MEMBRANE PROTEIN YDFJ"/>
    <property type="match status" value="1"/>
</dbReference>
<protein>
    <submittedName>
        <fullName evidence="8">MMPL family transporter</fullName>
    </submittedName>
</protein>
<evidence type="ECO:0000256" key="1">
    <source>
        <dbReference type="ARBA" id="ARBA00004651"/>
    </source>
</evidence>
<evidence type="ECO:0000313" key="8">
    <source>
        <dbReference type="EMBL" id="KAA8887009.1"/>
    </source>
</evidence>
<feature type="transmembrane region" description="Helical" evidence="6">
    <location>
        <begin position="202"/>
        <end position="221"/>
    </location>
</feature>
<keyword evidence="3 6" id="KW-0812">Transmembrane</keyword>
<feature type="transmembrane region" description="Helical" evidence="6">
    <location>
        <begin position="333"/>
        <end position="361"/>
    </location>
</feature>
<accession>A0A5N0EEN8</accession>
<dbReference type="Proteomes" id="UP000323876">
    <property type="component" value="Unassembled WGS sequence"/>
</dbReference>
<dbReference type="EMBL" id="VXLC01000009">
    <property type="protein sequence ID" value="KAA8887009.1"/>
    <property type="molecule type" value="Genomic_DNA"/>
</dbReference>
<dbReference type="OrthoDB" id="7051771at2"/>
<dbReference type="RefSeq" id="WP_150403705.1">
    <property type="nucleotide sequence ID" value="NZ_VXLC01000009.1"/>
</dbReference>
<feature type="transmembrane region" description="Helical" evidence="6">
    <location>
        <begin position="573"/>
        <end position="594"/>
    </location>
</feature>
<gene>
    <name evidence="8" type="ORF">F3087_20850</name>
</gene>
<reference evidence="8 9" key="1">
    <citation type="submission" date="2019-09" db="EMBL/GenBank/DDBJ databases">
        <authorList>
            <person name="Wang X."/>
        </authorList>
    </citation>
    <scope>NUCLEOTIDE SEQUENCE [LARGE SCALE GENOMIC DNA]</scope>
    <source>
        <strain evidence="8 9">CICC 11023</strain>
    </source>
</reference>
<comment type="subcellular location">
    <subcellularLocation>
        <location evidence="1">Cell membrane</location>
        <topology evidence="1">Multi-pass membrane protein</topology>
    </subcellularLocation>
</comment>
<evidence type="ECO:0000256" key="3">
    <source>
        <dbReference type="ARBA" id="ARBA00022692"/>
    </source>
</evidence>
<dbReference type="InterPro" id="IPR050545">
    <property type="entry name" value="Mycobact_MmpL"/>
</dbReference>
<dbReference type="Pfam" id="PF03176">
    <property type="entry name" value="MMPL"/>
    <property type="match status" value="2"/>
</dbReference>
<organism evidence="8 9">
    <name type="scientific">Nocardia colli</name>
    <dbReference type="NCBI Taxonomy" id="2545717"/>
    <lineage>
        <taxon>Bacteria</taxon>
        <taxon>Bacillati</taxon>
        <taxon>Actinomycetota</taxon>
        <taxon>Actinomycetes</taxon>
        <taxon>Mycobacteriales</taxon>
        <taxon>Nocardiaceae</taxon>
        <taxon>Nocardia</taxon>
    </lineage>
</organism>
<feature type="transmembrane region" description="Helical" evidence="6">
    <location>
        <begin position="23"/>
        <end position="42"/>
    </location>
</feature>
<dbReference type="PANTHER" id="PTHR33406">
    <property type="entry name" value="MEMBRANE PROTEIN MJ1562-RELATED"/>
    <property type="match status" value="1"/>
</dbReference>
<feature type="transmembrane region" description="Helical" evidence="6">
    <location>
        <begin position="228"/>
        <end position="252"/>
    </location>
</feature>
<feature type="transmembrane region" description="Helical" evidence="6">
    <location>
        <begin position="395"/>
        <end position="412"/>
    </location>
</feature>